<dbReference type="SUPFAM" id="SSF53335">
    <property type="entry name" value="S-adenosyl-L-methionine-dependent methyltransferases"/>
    <property type="match status" value="1"/>
</dbReference>
<dbReference type="OrthoDB" id="10251242at2759"/>
<name>A0A2T3AFR7_9PEZI</name>
<dbReference type="InterPro" id="IPR002935">
    <property type="entry name" value="SAM_O-MeTrfase"/>
</dbReference>
<dbReference type="Gene3D" id="3.40.50.150">
    <property type="entry name" value="Vaccinia Virus protein VP39"/>
    <property type="match status" value="1"/>
</dbReference>
<keyword evidence="1 5" id="KW-0489">Methyltransferase</keyword>
<dbReference type="GO" id="GO:0008171">
    <property type="term" value="F:O-methyltransferase activity"/>
    <property type="evidence" value="ECO:0007669"/>
    <property type="project" value="InterPro"/>
</dbReference>
<dbReference type="GO" id="GO:0008757">
    <property type="term" value="F:S-adenosylmethionine-dependent methyltransferase activity"/>
    <property type="evidence" value="ECO:0007669"/>
    <property type="project" value="TreeGrafter"/>
</dbReference>
<dbReference type="Proteomes" id="UP000241462">
    <property type="component" value="Unassembled WGS sequence"/>
</dbReference>
<dbReference type="Pfam" id="PF01596">
    <property type="entry name" value="Methyltransf_3"/>
    <property type="match status" value="1"/>
</dbReference>
<sequence length="249" mass="27427">MKDNAAKLFPNPDTGAKVMEYSVAHSTPLPDWLVKYHDWGCSDTDVPNYLTSTYQAQTLIFLARMMGAKRVLEIGVYIGFSTMFWSHAVGKDGSVTGLELSDKYAGLARKACAENKIDNVDIRVGDAVKSLENLTVTEPFDLVFIDANKEAYPEYLDILLAKSQPGQANRLLRAGGLIIADNVLRSAIVADDTERNPNVAEIVGRHGATSAEELIEPLRRFNKKLLEQPRLETVLLPLFDGLGMASLKD</sequence>
<dbReference type="CDD" id="cd02440">
    <property type="entry name" value="AdoMet_MTases"/>
    <property type="match status" value="1"/>
</dbReference>
<dbReference type="PANTHER" id="PTHR10509:SF14">
    <property type="entry name" value="CAFFEOYL-COA O-METHYLTRANSFERASE 3-RELATED"/>
    <property type="match status" value="1"/>
</dbReference>
<evidence type="ECO:0000256" key="4">
    <source>
        <dbReference type="ARBA" id="ARBA00023453"/>
    </source>
</evidence>
<dbReference type="InterPro" id="IPR050362">
    <property type="entry name" value="Cation-dep_OMT"/>
</dbReference>
<comment type="similarity">
    <text evidence="4">Belongs to the class I-like SAM-binding methyltransferase superfamily. Cation-dependent O-methyltransferase family.</text>
</comment>
<dbReference type="PROSITE" id="PS51682">
    <property type="entry name" value="SAM_OMT_I"/>
    <property type="match status" value="1"/>
</dbReference>
<proteinExistence type="inferred from homology"/>
<protein>
    <submittedName>
        <fullName evidence="5">S-adenosyl-L-methionine-dependent methyltransferase</fullName>
    </submittedName>
</protein>
<gene>
    <name evidence="5" type="ORF">BD289DRAFT_426651</name>
</gene>
<keyword evidence="3" id="KW-0949">S-adenosyl-L-methionine</keyword>
<dbReference type="PANTHER" id="PTHR10509">
    <property type="entry name" value="O-METHYLTRANSFERASE-RELATED"/>
    <property type="match status" value="1"/>
</dbReference>
<evidence type="ECO:0000256" key="3">
    <source>
        <dbReference type="ARBA" id="ARBA00022691"/>
    </source>
</evidence>
<keyword evidence="2 5" id="KW-0808">Transferase</keyword>
<evidence type="ECO:0000256" key="2">
    <source>
        <dbReference type="ARBA" id="ARBA00022679"/>
    </source>
</evidence>
<organism evidence="5 6">
    <name type="scientific">Coniella lustricola</name>
    <dbReference type="NCBI Taxonomy" id="2025994"/>
    <lineage>
        <taxon>Eukaryota</taxon>
        <taxon>Fungi</taxon>
        <taxon>Dikarya</taxon>
        <taxon>Ascomycota</taxon>
        <taxon>Pezizomycotina</taxon>
        <taxon>Sordariomycetes</taxon>
        <taxon>Sordariomycetidae</taxon>
        <taxon>Diaporthales</taxon>
        <taxon>Schizoparmaceae</taxon>
        <taxon>Coniella</taxon>
    </lineage>
</organism>
<evidence type="ECO:0000313" key="6">
    <source>
        <dbReference type="Proteomes" id="UP000241462"/>
    </source>
</evidence>
<dbReference type="EMBL" id="KZ678395">
    <property type="protein sequence ID" value="PSR97003.1"/>
    <property type="molecule type" value="Genomic_DNA"/>
</dbReference>
<accession>A0A2T3AFR7</accession>
<dbReference type="InterPro" id="IPR029063">
    <property type="entry name" value="SAM-dependent_MTases_sf"/>
</dbReference>
<evidence type="ECO:0000313" key="5">
    <source>
        <dbReference type="EMBL" id="PSR97003.1"/>
    </source>
</evidence>
<dbReference type="InParanoid" id="A0A2T3AFR7"/>
<reference evidence="5 6" key="1">
    <citation type="journal article" date="2018" name="Mycol. Prog.">
        <title>Coniella lustricola, a new species from submerged detritus.</title>
        <authorList>
            <person name="Raudabaugh D.B."/>
            <person name="Iturriaga T."/>
            <person name="Carver A."/>
            <person name="Mondo S."/>
            <person name="Pangilinan J."/>
            <person name="Lipzen A."/>
            <person name="He G."/>
            <person name="Amirebrahimi M."/>
            <person name="Grigoriev I.V."/>
            <person name="Miller A.N."/>
        </authorList>
    </citation>
    <scope>NUCLEOTIDE SEQUENCE [LARGE SCALE GENOMIC DNA]</scope>
    <source>
        <strain evidence="5 6">B22-T-1</strain>
    </source>
</reference>
<dbReference type="AlphaFoldDB" id="A0A2T3AFR7"/>
<dbReference type="GO" id="GO:0032259">
    <property type="term" value="P:methylation"/>
    <property type="evidence" value="ECO:0007669"/>
    <property type="project" value="UniProtKB-KW"/>
</dbReference>
<keyword evidence="6" id="KW-1185">Reference proteome</keyword>
<dbReference type="STRING" id="2025994.A0A2T3AFR7"/>
<evidence type="ECO:0000256" key="1">
    <source>
        <dbReference type="ARBA" id="ARBA00022603"/>
    </source>
</evidence>